<comment type="subcellular location">
    <subcellularLocation>
        <location evidence="1">Nucleus</location>
    </subcellularLocation>
</comment>
<dbReference type="AlphaFoldDB" id="A0A9N9I9X4"/>
<evidence type="ECO:0000256" key="1">
    <source>
        <dbReference type="ARBA" id="ARBA00004123"/>
    </source>
</evidence>
<dbReference type="GO" id="GO:0000049">
    <property type="term" value="F:tRNA binding"/>
    <property type="evidence" value="ECO:0007669"/>
    <property type="project" value="UniProtKB-KW"/>
</dbReference>
<dbReference type="GO" id="GO:0016428">
    <property type="term" value="F:tRNA (cytidine-5-)-methyltransferase activity"/>
    <property type="evidence" value="ECO:0007669"/>
    <property type="project" value="InterPro"/>
</dbReference>
<dbReference type="PROSITE" id="PS51686">
    <property type="entry name" value="SAM_MT_RSMB_NOP"/>
    <property type="match status" value="1"/>
</dbReference>
<keyword evidence="8 10" id="KW-0694">RNA-binding</keyword>
<feature type="non-terminal residue" evidence="13">
    <location>
        <position position="322"/>
    </location>
</feature>
<evidence type="ECO:0000256" key="10">
    <source>
        <dbReference type="PROSITE-ProRule" id="PRU01023"/>
    </source>
</evidence>
<keyword evidence="4 10" id="KW-0489">Methyltransferase</keyword>
<dbReference type="PRINTS" id="PR02011">
    <property type="entry name" value="RCMTNCL1"/>
</dbReference>
<dbReference type="GO" id="GO:0005737">
    <property type="term" value="C:cytoplasm"/>
    <property type="evidence" value="ECO:0007669"/>
    <property type="project" value="TreeGrafter"/>
</dbReference>
<evidence type="ECO:0000256" key="8">
    <source>
        <dbReference type="ARBA" id="ARBA00022884"/>
    </source>
</evidence>
<dbReference type="Gene3D" id="3.40.50.150">
    <property type="entry name" value="Vaccinia Virus protein VP39"/>
    <property type="match status" value="1"/>
</dbReference>
<keyword evidence="14" id="KW-1185">Reference proteome</keyword>
<dbReference type="Proteomes" id="UP000789508">
    <property type="component" value="Unassembled WGS sequence"/>
</dbReference>
<feature type="non-terminal residue" evidence="13">
    <location>
        <position position="1"/>
    </location>
</feature>
<dbReference type="Pfam" id="PF01189">
    <property type="entry name" value="Methyltr_RsmB-F"/>
    <property type="match status" value="1"/>
</dbReference>
<comment type="caution">
    <text evidence="13">The sequence shown here is derived from an EMBL/GenBank/DDBJ whole genome shotgun (WGS) entry which is preliminary data.</text>
</comment>
<dbReference type="PRINTS" id="PR02008">
    <property type="entry name" value="RCMTFAMILY"/>
</dbReference>
<keyword evidence="7" id="KW-0819">tRNA processing</keyword>
<evidence type="ECO:0000256" key="11">
    <source>
        <dbReference type="SAM" id="MobiDB-lite"/>
    </source>
</evidence>
<dbReference type="InterPro" id="IPR049560">
    <property type="entry name" value="MeTrfase_RsmB-F_NOP2_cat"/>
</dbReference>
<feature type="compositionally biased region" description="Polar residues" evidence="11">
    <location>
        <begin position="313"/>
        <end position="322"/>
    </location>
</feature>
<dbReference type="InterPro" id="IPR029063">
    <property type="entry name" value="SAM-dependent_MTases_sf"/>
</dbReference>
<proteinExistence type="inferred from homology"/>
<dbReference type="PANTHER" id="PTHR22808:SF1">
    <property type="entry name" value="RNA CYTOSINE-C(5)-METHYLTRANSFERASE NSUN2-RELATED"/>
    <property type="match status" value="1"/>
</dbReference>
<evidence type="ECO:0000256" key="2">
    <source>
        <dbReference type="ARBA" id="ARBA00007494"/>
    </source>
</evidence>
<dbReference type="GO" id="GO:0030488">
    <property type="term" value="P:tRNA methylation"/>
    <property type="evidence" value="ECO:0007669"/>
    <property type="project" value="UniProtKB-ARBA"/>
</dbReference>
<keyword evidence="5 10" id="KW-0808">Transferase</keyword>
<evidence type="ECO:0000313" key="13">
    <source>
        <dbReference type="EMBL" id="CAG8726736.1"/>
    </source>
</evidence>
<dbReference type="PROSITE" id="PS01153">
    <property type="entry name" value="NOL1_NOP2_SUN"/>
    <property type="match status" value="1"/>
</dbReference>
<dbReference type="FunFam" id="3.40.50.150:FF:000271">
    <property type="entry name" value="NOL1/NOP2/Sun family protein"/>
    <property type="match status" value="1"/>
</dbReference>
<dbReference type="SUPFAM" id="SSF53335">
    <property type="entry name" value="S-adenosyl-L-methionine-dependent methyltransferases"/>
    <property type="match status" value="1"/>
</dbReference>
<name>A0A9N9I9X4_9GLOM</name>
<evidence type="ECO:0000256" key="4">
    <source>
        <dbReference type="ARBA" id="ARBA00022603"/>
    </source>
</evidence>
<dbReference type="InterPro" id="IPR018314">
    <property type="entry name" value="RsmB/NOL1/NOP2-like_CS"/>
</dbReference>
<accession>A0A9N9I9X4</accession>
<feature type="domain" description="SAM-dependent MTase RsmB/NOP-type" evidence="12">
    <location>
        <begin position="1"/>
        <end position="297"/>
    </location>
</feature>
<dbReference type="InterPro" id="IPR023267">
    <property type="entry name" value="RCMT"/>
</dbReference>
<dbReference type="InterPro" id="IPR023270">
    <property type="entry name" value="RCMT_NCL1"/>
</dbReference>
<protein>
    <submittedName>
        <fullName evidence="13">11640_t:CDS:1</fullName>
    </submittedName>
</protein>
<evidence type="ECO:0000256" key="5">
    <source>
        <dbReference type="ARBA" id="ARBA00022679"/>
    </source>
</evidence>
<dbReference type="InterPro" id="IPR001678">
    <property type="entry name" value="MeTrfase_RsmB-F_NOP2_dom"/>
</dbReference>
<evidence type="ECO:0000259" key="12">
    <source>
        <dbReference type="PROSITE" id="PS51686"/>
    </source>
</evidence>
<dbReference type="OrthoDB" id="6093671at2759"/>
<reference evidence="13" key="1">
    <citation type="submission" date="2021-06" db="EMBL/GenBank/DDBJ databases">
        <authorList>
            <person name="Kallberg Y."/>
            <person name="Tangrot J."/>
            <person name="Rosling A."/>
        </authorList>
    </citation>
    <scope>NUCLEOTIDE SEQUENCE</scope>
    <source>
        <strain evidence="13">FL130A</strain>
    </source>
</reference>
<comment type="similarity">
    <text evidence="2 10">Belongs to the class I-like SAM-binding methyltransferase superfamily. RsmB/NOP family.</text>
</comment>
<feature type="binding site" evidence="10">
    <location>
        <begin position="100"/>
        <end position="106"/>
    </location>
    <ligand>
        <name>S-adenosyl-L-methionine</name>
        <dbReference type="ChEBI" id="CHEBI:59789"/>
    </ligand>
</feature>
<feature type="binding site" evidence="10">
    <location>
        <position position="129"/>
    </location>
    <ligand>
        <name>S-adenosyl-L-methionine</name>
        <dbReference type="ChEBI" id="CHEBI:59789"/>
    </ligand>
</feature>
<keyword evidence="6 10" id="KW-0949">S-adenosyl-L-methionine</keyword>
<organism evidence="13 14">
    <name type="scientific">Ambispora leptoticha</name>
    <dbReference type="NCBI Taxonomy" id="144679"/>
    <lineage>
        <taxon>Eukaryota</taxon>
        <taxon>Fungi</taxon>
        <taxon>Fungi incertae sedis</taxon>
        <taxon>Mucoromycota</taxon>
        <taxon>Glomeromycotina</taxon>
        <taxon>Glomeromycetes</taxon>
        <taxon>Archaeosporales</taxon>
        <taxon>Ambisporaceae</taxon>
        <taxon>Ambispora</taxon>
    </lineage>
</organism>
<feature type="binding site" evidence="10">
    <location>
        <position position="156"/>
    </location>
    <ligand>
        <name>S-adenosyl-L-methionine</name>
        <dbReference type="ChEBI" id="CHEBI:59789"/>
    </ligand>
</feature>
<evidence type="ECO:0000256" key="3">
    <source>
        <dbReference type="ARBA" id="ARBA00022555"/>
    </source>
</evidence>
<feature type="binding site" evidence="10">
    <location>
        <position position="185"/>
    </location>
    <ligand>
        <name>S-adenosyl-L-methionine</name>
        <dbReference type="ChEBI" id="CHEBI:59789"/>
    </ligand>
</feature>
<feature type="region of interest" description="Disordered" evidence="11">
    <location>
        <begin position="302"/>
        <end position="322"/>
    </location>
</feature>
<evidence type="ECO:0000256" key="6">
    <source>
        <dbReference type="ARBA" id="ARBA00022691"/>
    </source>
</evidence>
<evidence type="ECO:0000313" key="14">
    <source>
        <dbReference type="Proteomes" id="UP000789508"/>
    </source>
</evidence>
<sequence length="322" mass="36561">NACELRDIMKLEHVPVLCGISFKEGEKAETPFPLKWYPDELAWQHTAPKLAIKKNPDFKKFHQWLVSETEAGHISRQEAVSMIPPLLLDVKPHHYVLDMCAAPGSKTAQLIEALHADNITQSNNVPTNDSDQKRAHMLVRQVKRLQSPCVLVTNHDAGQFPSIILDKGDRATKKKQLSFDRILADVPCSGDGTIRKNAVIWQKWRIGDALGLHKTQVKILFRGAQILKEHGRIVYSTCSLNPIENEAVIAEVLLRSNGNLHLVDVSNELPEFKRLPGLPTWKVMDKEQQWVEKWEDLPPNKQRQLAKSLWPPANSSEMNLER</sequence>
<dbReference type="PANTHER" id="PTHR22808">
    <property type="entry name" value="NCL1 YEAST -RELATED NOL1/NOP2/FMU SUN DOMAIN-CONTAINING"/>
    <property type="match status" value="1"/>
</dbReference>
<dbReference type="EMBL" id="CAJVPS010028587">
    <property type="protein sequence ID" value="CAG8726736.1"/>
    <property type="molecule type" value="Genomic_DNA"/>
</dbReference>
<keyword evidence="3" id="KW-0820">tRNA-binding</keyword>
<keyword evidence="9" id="KW-0539">Nucleus</keyword>
<feature type="active site" description="Nucleophile" evidence="10">
    <location>
        <position position="238"/>
    </location>
</feature>
<evidence type="ECO:0000256" key="7">
    <source>
        <dbReference type="ARBA" id="ARBA00022694"/>
    </source>
</evidence>
<evidence type="ECO:0000256" key="9">
    <source>
        <dbReference type="ARBA" id="ARBA00023242"/>
    </source>
</evidence>
<gene>
    <name evidence="13" type="ORF">ALEPTO_LOCUS12468</name>
</gene>
<dbReference type="GO" id="GO:0005634">
    <property type="term" value="C:nucleus"/>
    <property type="evidence" value="ECO:0007669"/>
    <property type="project" value="UniProtKB-SubCell"/>
</dbReference>